<sequence length="476" mass="50425">MTTIIALAFLIPLGIVLQREAREEAIADAAGRSATVAGALLVSTEPATLDRVIDATGGDPAGRPVVHGLTANAAPRSGGGDTAGDSRARSRGEDVTRAIQGRTPLVVDVPGGVVRLEPVPLTDRVVVVEVFVPDAVLHEGAGGTWLMLLVVAVGLVVVSVIVVDRLAARAVASARGLVKAALAVGDGDLDVRIQPSGPRELAEAGYAFNRMADRLVTSRTDERELVADLSHRLRTPLTVLRLDADALDSDDTSAGSFSDAELDRRRTIRRIRQAIATLEGEVDVLINTTRKTVTQDTGPAMCDVSEVVRDRMVFWAALAGDQNRPHKVLGAQLRIPVRVPRAELAAALDAVLGNVFRYTPQGTAFEVVVSRRDGYVAVRVDDAGPGIADPDRALRRGASDQGSTGLGLDIARRVAQQANGSVSIDRARMGGASVVMLLADAEAAPRQMSRFGLVGRLARERDPGNRRWPRPRATDN</sequence>
<dbReference type="InterPro" id="IPR036097">
    <property type="entry name" value="HisK_dim/P_sf"/>
</dbReference>
<accession>A0ABW3YKT3</accession>
<evidence type="ECO:0000256" key="6">
    <source>
        <dbReference type="ARBA" id="ARBA00022475"/>
    </source>
</evidence>
<keyword evidence="8" id="KW-0808">Transferase</keyword>
<gene>
    <name evidence="27" type="ORF">ACFQ4H_27190</name>
</gene>
<evidence type="ECO:0000256" key="23">
    <source>
        <dbReference type="SAM" id="MobiDB-lite"/>
    </source>
</evidence>
<keyword evidence="11" id="KW-0418">Kinase</keyword>
<feature type="transmembrane region" description="Helical" evidence="24">
    <location>
        <begin position="145"/>
        <end position="163"/>
    </location>
</feature>
<feature type="domain" description="Histidine kinase" evidence="25">
    <location>
        <begin position="228"/>
        <end position="442"/>
    </location>
</feature>
<comment type="caution">
    <text evidence="27">The sequence shown here is derived from an EMBL/GenBank/DDBJ whole genome shotgun (WGS) entry which is preliminary data.</text>
</comment>
<evidence type="ECO:0000256" key="24">
    <source>
        <dbReference type="SAM" id="Phobius"/>
    </source>
</evidence>
<dbReference type="Proteomes" id="UP001597260">
    <property type="component" value="Unassembled WGS sequence"/>
</dbReference>
<dbReference type="SMART" id="SM00387">
    <property type="entry name" value="HATPase_c"/>
    <property type="match status" value="1"/>
</dbReference>
<comment type="cofactor">
    <cofactor evidence="3">
        <name>Mg(2+)</name>
        <dbReference type="ChEBI" id="CHEBI:18420"/>
    </cofactor>
</comment>
<evidence type="ECO:0000256" key="12">
    <source>
        <dbReference type="ARBA" id="ARBA00022801"/>
    </source>
</evidence>
<keyword evidence="14" id="KW-0460">Magnesium</keyword>
<name>A0ABW3YKT3_9ACTN</name>
<evidence type="ECO:0000256" key="5">
    <source>
        <dbReference type="ARBA" id="ARBA00012438"/>
    </source>
</evidence>
<organism evidence="27 28">
    <name type="scientific">Micromonospora sonneratiae</name>
    <dbReference type="NCBI Taxonomy" id="1184706"/>
    <lineage>
        <taxon>Bacteria</taxon>
        <taxon>Bacillati</taxon>
        <taxon>Actinomycetota</taxon>
        <taxon>Actinomycetes</taxon>
        <taxon>Micromonosporales</taxon>
        <taxon>Micromonosporaceae</taxon>
        <taxon>Micromonospora</taxon>
    </lineage>
</organism>
<keyword evidence="9 24" id="KW-0812">Transmembrane</keyword>
<reference evidence="28" key="1">
    <citation type="journal article" date="2019" name="Int. J. Syst. Evol. Microbiol.">
        <title>The Global Catalogue of Microorganisms (GCM) 10K type strain sequencing project: providing services to taxonomists for standard genome sequencing and annotation.</title>
        <authorList>
            <consortium name="The Broad Institute Genomics Platform"/>
            <consortium name="The Broad Institute Genome Sequencing Center for Infectious Disease"/>
            <person name="Wu L."/>
            <person name="Ma J."/>
        </authorList>
    </citation>
    <scope>NUCLEOTIDE SEQUENCE [LARGE SCALE GENOMIC DNA]</scope>
    <source>
        <strain evidence="28">JCM 31037</strain>
    </source>
</reference>
<keyword evidence="15" id="KW-0904">Protein phosphatase</keyword>
<dbReference type="PROSITE" id="PS50109">
    <property type="entry name" value="HIS_KIN"/>
    <property type="match status" value="1"/>
</dbReference>
<dbReference type="PANTHER" id="PTHR44936">
    <property type="entry name" value="SENSOR PROTEIN CREC"/>
    <property type="match status" value="1"/>
</dbReference>
<dbReference type="SMART" id="SM00304">
    <property type="entry name" value="HAMP"/>
    <property type="match status" value="1"/>
</dbReference>
<evidence type="ECO:0000259" key="26">
    <source>
        <dbReference type="PROSITE" id="PS50885"/>
    </source>
</evidence>
<evidence type="ECO:0000256" key="9">
    <source>
        <dbReference type="ARBA" id="ARBA00022692"/>
    </source>
</evidence>
<dbReference type="CDD" id="cd06225">
    <property type="entry name" value="HAMP"/>
    <property type="match status" value="1"/>
</dbReference>
<comment type="catalytic activity">
    <reaction evidence="1">
        <text>ATP + protein L-histidine = ADP + protein N-phospho-L-histidine.</text>
        <dbReference type="EC" id="2.7.13.3"/>
    </reaction>
</comment>
<keyword evidence="24" id="KW-0472">Membrane</keyword>
<keyword evidence="13 27" id="KW-0067">ATP-binding</keyword>
<evidence type="ECO:0000256" key="4">
    <source>
        <dbReference type="ARBA" id="ARBA00004651"/>
    </source>
</evidence>
<keyword evidence="20" id="KW-0464">Manganese</keyword>
<proteinExistence type="predicted"/>
<keyword evidence="10" id="KW-0547">Nucleotide-binding</keyword>
<evidence type="ECO:0000313" key="27">
    <source>
        <dbReference type="EMBL" id="MFD1324775.1"/>
    </source>
</evidence>
<dbReference type="Pfam" id="PF00512">
    <property type="entry name" value="HisKA"/>
    <property type="match status" value="1"/>
</dbReference>
<dbReference type="Pfam" id="PF02518">
    <property type="entry name" value="HATPase_c"/>
    <property type="match status" value="1"/>
</dbReference>
<dbReference type="GO" id="GO:0005524">
    <property type="term" value="F:ATP binding"/>
    <property type="evidence" value="ECO:0007669"/>
    <property type="project" value="UniProtKB-KW"/>
</dbReference>
<keyword evidence="16 24" id="KW-1133">Transmembrane helix</keyword>
<keyword evidence="18" id="KW-0346">Stress response</keyword>
<evidence type="ECO:0000256" key="15">
    <source>
        <dbReference type="ARBA" id="ARBA00022912"/>
    </source>
</evidence>
<dbReference type="Gene3D" id="3.30.565.10">
    <property type="entry name" value="Histidine kinase-like ATPase, C-terminal domain"/>
    <property type="match status" value="1"/>
</dbReference>
<evidence type="ECO:0000256" key="10">
    <source>
        <dbReference type="ARBA" id="ARBA00022741"/>
    </source>
</evidence>
<dbReference type="SUPFAM" id="SSF55874">
    <property type="entry name" value="ATPase domain of HSP90 chaperone/DNA topoisomerase II/histidine kinase"/>
    <property type="match status" value="1"/>
</dbReference>
<dbReference type="SUPFAM" id="SSF47384">
    <property type="entry name" value="Homodimeric domain of signal transducing histidine kinase"/>
    <property type="match status" value="1"/>
</dbReference>
<dbReference type="Gene3D" id="1.10.287.130">
    <property type="match status" value="1"/>
</dbReference>
<feature type="domain" description="HAMP" evidence="26">
    <location>
        <begin position="168"/>
        <end position="220"/>
    </location>
</feature>
<evidence type="ECO:0000256" key="7">
    <source>
        <dbReference type="ARBA" id="ARBA00022553"/>
    </source>
</evidence>
<dbReference type="RefSeq" id="WP_377575961.1">
    <property type="nucleotide sequence ID" value="NZ_JBHTMP010000057.1"/>
</dbReference>
<keyword evidence="28" id="KW-1185">Reference proteome</keyword>
<evidence type="ECO:0000259" key="25">
    <source>
        <dbReference type="PROSITE" id="PS50109"/>
    </source>
</evidence>
<keyword evidence="12" id="KW-0378">Hydrolase</keyword>
<evidence type="ECO:0000256" key="8">
    <source>
        <dbReference type="ARBA" id="ARBA00022679"/>
    </source>
</evidence>
<evidence type="ECO:0000256" key="22">
    <source>
        <dbReference type="ARBA" id="ARBA00041776"/>
    </source>
</evidence>
<evidence type="ECO:0000256" key="16">
    <source>
        <dbReference type="ARBA" id="ARBA00022989"/>
    </source>
</evidence>
<dbReference type="EC" id="2.7.13.3" evidence="5"/>
<comment type="cofactor">
    <cofactor evidence="2">
        <name>Mn(2+)</name>
        <dbReference type="ChEBI" id="CHEBI:29035"/>
    </cofactor>
</comment>
<keyword evidence="19" id="KW-0843">Virulence</keyword>
<dbReference type="InterPro" id="IPR003661">
    <property type="entry name" value="HisK_dim/P_dom"/>
</dbReference>
<dbReference type="PRINTS" id="PR00344">
    <property type="entry name" value="BCTRLSENSOR"/>
</dbReference>
<dbReference type="InterPro" id="IPR003660">
    <property type="entry name" value="HAMP_dom"/>
</dbReference>
<keyword evidence="7" id="KW-0597">Phosphoprotein</keyword>
<dbReference type="InterPro" id="IPR050980">
    <property type="entry name" value="2C_sensor_his_kinase"/>
</dbReference>
<evidence type="ECO:0000256" key="21">
    <source>
        <dbReference type="ARBA" id="ARBA00040454"/>
    </source>
</evidence>
<evidence type="ECO:0000256" key="2">
    <source>
        <dbReference type="ARBA" id="ARBA00001936"/>
    </source>
</evidence>
<dbReference type="PROSITE" id="PS50885">
    <property type="entry name" value="HAMP"/>
    <property type="match status" value="1"/>
</dbReference>
<dbReference type="CDD" id="cd00082">
    <property type="entry name" value="HisKA"/>
    <property type="match status" value="1"/>
</dbReference>
<dbReference type="InterPro" id="IPR003594">
    <property type="entry name" value="HATPase_dom"/>
</dbReference>
<comment type="subcellular location">
    <subcellularLocation>
        <location evidence="4">Cell membrane</location>
        <topology evidence="4">Multi-pass membrane protein</topology>
    </subcellularLocation>
</comment>
<dbReference type="InterPro" id="IPR036890">
    <property type="entry name" value="HATPase_C_sf"/>
</dbReference>
<feature type="region of interest" description="Disordered" evidence="23">
    <location>
        <begin position="69"/>
        <end position="94"/>
    </location>
</feature>
<dbReference type="PANTHER" id="PTHR44936:SF9">
    <property type="entry name" value="SENSOR PROTEIN CREC"/>
    <property type="match status" value="1"/>
</dbReference>
<evidence type="ECO:0000256" key="17">
    <source>
        <dbReference type="ARBA" id="ARBA00023012"/>
    </source>
</evidence>
<protein>
    <recommendedName>
        <fullName evidence="21">Signal transduction histidine-protein kinase/phosphatase MprB</fullName>
        <ecNumber evidence="5">2.7.13.3</ecNumber>
    </recommendedName>
    <alternativeName>
        <fullName evidence="22">Mycobacterial persistence regulator B</fullName>
    </alternativeName>
</protein>
<evidence type="ECO:0000256" key="13">
    <source>
        <dbReference type="ARBA" id="ARBA00022840"/>
    </source>
</evidence>
<evidence type="ECO:0000256" key="3">
    <source>
        <dbReference type="ARBA" id="ARBA00001946"/>
    </source>
</evidence>
<dbReference type="Pfam" id="PF00672">
    <property type="entry name" value="HAMP"/>
    <property type="match status" value="1"/>
</dbReference>
<dbReference type="InterPro" id="IPR004358">
    <property type="entry name" value="Sig_transdc_His_kin-like_C"/>
</dbReference>
<evidence type="ECO:0000256" key="1">
    <source>
        <dbReference type="ARBA" id="ARBA00000085"/>
    </source>
</evidence>
<feature type="compositionally biased region" description="Basic and acidic residues" evidence="23">
    <location>
        <begin position="84"/>
        <end position="94"/>
    </location>
</feature>
<evidence type="ECO:0000313" key="28">
    <source>
        <dbReference type="Proteomes" id="UP001597260"/>
    </source>
</evidence>
<dbReference type="Gene3D" id="6.10.340.10">
    <property type="match status" value="1"/>
</dbReference>
<dbReference type="InterPro" id="IPR005467">
    <property type="entry name" value="His_kinase_dom"/>
</dbReference>
<keyword evidence="17" id="KW-0902">Two-component regulatory system</keyword>
<evidence type="ECO:0000256" key="18">
    <source>
        <dbReference type="ARBA" id="ARBA00023016"/>
    </source>
</evidence>
<evidence type="ECO:0000256" key="20">
    <source>
        <dbReference type="ARBA" id="ARBA00023211"/>
    </source>
</evidence>
<evidence type="ECO:0000256" key="19">
    <source>
        <dbReference type="ARBA" id="ARBA00023026"/>
    </source>
</evidence>
<keyword evidence="6" id="KW-1003">Cell membrane</keyword>
<evidence type="ECO:0000256" key="11">
    <source>
        <dbReference type="ARBA" id="ARBA00022777"/>
    </source>
</evidence>
<evidence type="ECO:0000256" key="14">
    <source>
        <dbReference type="ARBA" id="ARBA00022842"/>
    </source>
</evidence>
<dbReference type="EMBL" id="JBHTMP010000057">
    <property type="protein sequence ID" value="MFD1324775.1"/>
    <property type="molecule type" value="Genomic_DNA"/>
</dbReference>